<keyword evidence="5 9" id="KW-0332">GMP biosynthesis</keyword>
<evidence type="ECO:0000256" key="3">
    <source>
        <dbReference type="ARBA" id="ARBA00022598"/>
    </source>
</evidence>
<dbReference type="InterPro" id="IPR014729">
    <property type="entry name" value="Rossmann-like_a/b/a_fold"/>
</dbReference>
<dbReference type="EMBL" id="LR586016">
    <property type="protein sequence ID" value="VIP02606.1"/>
    <property type="molecule type" value="Genomic_DNA"/>
</dbReference>
<keyword evidence="3 9" id="KW-0436">Ligase</keyword>
<keyword evidence="13" id="KW-1185">Reference proteome</keyword>
<feature type="domain" description="GMPS ATP-PPase" evidence="11">
    <location>
        <begin position="200"/>
        <end position="392"/>
    </location>
</feature>
<dbReference type="InterPro" id="IPR022955">
    <property type="entry name" value="GMP_synthase"/>
</dbReference>
<dbReference type="UniPathway" id="UPA00189">
    <property type="reaction ID" value="UER00296"/>
</dbReference>
<dbReference type="PANTHER" id="PTHR11922:SF2">
    <property type="entry name" value="GMP SYNTHASE [GLUTAMINE-HYDROLYZING]"/>
    <property type="match status" value="1"/>
</dbReference>
<comment type="function">
    <text evidence="1 9">Catalyzes the synthesis of GMP from XMP.</text>
</comment>
<dbReference type="KEGG" id="tim:GMBLW1_13540"/>
<keyword evidence="6 9" id="KW-0658">Purine biosynthesis</keyword>
<dbReference type="InterPro" id="IPR001674">
    <property type="entry name" value="GMP_synth_C"/>
</dbReference>
<feature type="binding site" evidence="10">
    <location>
        <begin position="227"/>
        <end position="233"/>
    </location>
    <ligand>
        <name>ATP</name>
        <dbReference type="ChEBI" id="CHEBI:30616"/>
    </ligand>
</feature>
<dbReference type="NCBIfam" id="TIGR00884">
    <property type="entry name" value="guaA_Cterm"/>
    <property type="match status" value="1"/>
</dbReference>
<dbReference type="GO" id="GO:0003921">
    <property type="term" value="F:GMP synthase activity"/>
    <property type="evidence" value="ECO:0007669"/>
    <property type="project" value="InterPro"/>
</dbReference>
<dbReference type="PROSITE" id="PS51553">
    <property type="entry name" value="GMPS_ATP_PPASE"/>
    <property type="match status" value="1"/>
</dbReference>
<proteinExistence type="inferred from homology"/>
<dbReference type="NCBIfam" id="TIGR00888">
    <property type="entry name" value="guaA_Nterm"/>
    <property type="match status" value="1"/>
</dbReference>
<dbReference type="InterPro" id="IPR004739">
    <property type="entry name" value="GMP_synth_GATase"/>
</dbReference>
<comment type="pathway">
    <text evidence="2 9">Purine metabolism; GMP biosynthesis; GMP from XMP (L-Gln route): step 1/1.</text>
</comment>
<reference evidence="12" key="1">
    <citation type="submission" date="2019-04" db="EMBL/GenBank/DDBJ databases">
        <authorList>
            <consortium name="Science for Life Laboratories"/>
        </authorList>
    </citation>
    <scope>NUCLEOTIDE SEQUENCE</scope>
    <source>
        <strain evidence="12">MBLW1</strain>
    </source>
</reference>
<dbReference type="SUPFAM" id="SSF52317">
    <property type="entry name" value="Class I glutamine amidotransferase-like"/>
    <property type="match status" value="1"/>
</dbReference>
<evidence type="ECO:0000313" key="13">
    <source>
        <dbReference type="Proteomes" id="UP000464378"/>
    </source>
</evidence>
<keyword evidence="4 9" id="KW-0547">Nucleotide-binding</keyword>
<dbReference type="EC" id="6.3.5.2" evidence="9"/>
<dbReference type="Gene3D" id="3.30.300.10">
    <property type="match status" value="1"/>
</dbReference>
<dbReference type="SUPFAM" id="SSF52402">
    <property type="entry name" value="Adenine nucleotide alpha hydrolases-like"/>
    <property type="match status" value="1"/>
</dbReference>
<evidence type="ECO:0000256" key="7">
    <source>
        <dbReference type="ARBA" id="ARBA00022840"/>
    </source>
</evidence>
<dbReference type="CDD" id="cd01997">
    <property type="entry name" value="GMP_synthase_C"/>
    <property type="match status" value="1"/>
</dbReference>
<evidence type="ECO:0000256" key="2">
    <source>
        <dbReference type="ARBA" id="ARBA00005153"/>
    </source>
</evidence>
<dbReference type="GO" id="GO:0005524">
    <property type="term" value="F:ATP binding"/>
    <property type="evidence" value="ECO:0007669"/>
    <property type="project" value="UniProtKB-UniRule"/>
</dbReference>
<evidence type="ECO:0000256" key="9">
    <source>
        <dbReference type="HAMAP-Rule" id="MF_00344"/>
    </source>
</evidence>
<dbReference type="CDD" id="cd01742">
    <property type="entry name" value="GATase1_GMP_Synthase"/>
    <property type="match status" value="1"/>
</dbReference>
<dbReference type="FunFam" id="3.40.50.880:FF:000001">
    <property type="entry name" value="GMP synthase [glutamine-hydrolyzing]"/>
    <property type="match status" value="1"/>
</dbReference>
<sequence length="517" mass="57184">MNPSLESERILIFDFGSQYAQLIARRVREQNVFCQIVRHDLPAKRVAELAPKGIIFSGGPSSVYEPNAPQCDPAIFELGIPVLGICYGMQLACQTLGGKVGRNHAREYGRADCRVLESTGLFENVDASTVVWMSHGDQVQAIEGDFLPLAETDTCPIAAVRHRTRPVYGLQFHPEVSHTPQGSIVLRNFLRNVCGCQGLWKMQTFIERSIEDLKTRVGTSRVICGLSGGVDSAVTAALLLRAIGHQVACIFVDNGLLREGESDLVRKTFRDWFRADLHVVDAKDRFLSALKGVTDPQQKRKIIGKVFIDVFKAEAQHIPDARFLAQGTLYPDVIESGGAADGPAATIKTHHNVGGLPKELGFELVEPLRDLFKDEVRRLGTELGLPESLVWRHPFPGPGLAVRCLGEITPEKLATLRHADVIFLDELERSGWYRRTAQAFAVLLPVQSVGVMGDGRTYEDTIALRAVQTDDFMTADWSRLPEDLLARASTRIINNVKGVNRVVYDISSKPPATIEWE</sequence>
<organism evidence="12">
    <name type="scientific">Tuwongella immobilis</name>
    <dbReference type="NCBI Taxonomy" id="692036"/>
    <lineage>
        <taxon>Bacteria</taxon>
        <taxon>Pseudomonadati</taxon>
        <taxon>Planctomycetota</taxon>
        <taxon>Planctomycetia</taxon>
        <taxon>Gemmatales</taxon>
        <taxon>Gemmataceae</taxon>
        <taxon>Tuwongella</taxon>
    </lineage>
</organism>
<dbReference type="Pfam" id="PF00958">
    <property type="entry name" value="GMP_synt_C"/>
    <property type="match status" value="1"/>
</dbReference>
<evidence type="ECO:0000256" key="6">
    <source>
        <dbReference type="ARBA" id="ARBA00022755"/>
    </source>
</evidence>
<dbReference type="Pfam" id="PF03054">
    <property type="entry name" value="tRNA_Me_trans"/>
    <property type="match status" value="1"/>
</dbReference>
<comment type="catalytic activity">
    <reaction evidence="9">
        <text>XMP + L-glutamine + ATP + H2O = GMP + L-glutamate + AMP + diphosphate + 2 H(+)</text>
        <dbReference type="Rhea" id="RHEA:11680"/>
        <dbReference type="ChEBI" id="CHEBI:15377"/>
        <dbReference type="ChEBI" id="CHEBI:15378"/>
        <dbReference type="ChEBI" id="CHEBI:29985"/>
        <dbReference type="ChEBI" id="CHEBI:30616"/>
        <dbReference type="ChEBI" id="CHEBI:33019"/>
        <dbReference type="ChEBI" id="CHEBI:57464"/>
        <dbReference type="ChEBI" id="CHEBI:58115"/>
        <dbReference type="ChEBI" id="CHEBI:58359"/>
        <dbReference type="ChEBI" id="CHEBI:456215"/>
        <dbReference type="EC" id="6.3.5.2"/>
    </reaction>
</comment>
<dbReference type="FunCoup" id="A0A6C2YME5">
    <property type="interactions" value="529"/>
</dbReference>
<dbReference type="InterPro" id="IPR025777">
    <property type="entry name" value="GMPS_ATP_PPase_dom"/>
</dbReference>
<dbReference type="InterPro" id="IPR029062">
    <property type="entry name" value="Class_I_gatase-like"/>
</dbReference>
<evidence type="ECO:0000256" key="1">
    <source>
        <dbReference type="ARBA" id="ARBA00002332"/>
    </source>
</evidence>
<dbReference type="PRINTS" id="PR00097">
    <property type="entry name" value="ANTSNTHASEII"/>
</dbReference>
<keyword evidence="8 9" id="KW-0315">Glutamine amidotransferase</keyword>
<dbReference type="Proteomes" id="UP000464378">
    <property type="component" value="Chromosome"/>
</dbReference>
<feature type="active site" evidence="9">
    <location>
        <position position="175"/>
    </location>
</feature>
<evidence type="ECO:0000313" key="12">
    <source>
        <dbReference type="EMBL" id="VIP02606.1"/>
    </source>
</evidence>
<gene>
    <name evidence="9" type="primary">guaA</name>
    <name evidence="12" type="ORF">GMBLW1_13540</name>
</gene>
<accession>A0A6C2YME5</accession>
<dbReference type="SUPFAM" id="SSF54810">
    <property type="entry name" value="GMP synthetase C-terminal dimerisation domain"/>
    <property type="match status" value="1"/>
</dbReference>
<comment type="subunit">
    <text evidence="9">Homodimer.</text>
</comment>
<dbReference type="Pfam" id="PF00117">
    <property type="entry name" value="GATase"/>
    <property type="match status" value="1"/>
</dbReference>
<dbReference type="NCBIfam" id="NF000848">
    <property type="entry name" value="PRK00074.1"/>
    <property type="match status" value="1"/>
</dbReference>
<dbReference type="HAMAP" id="MF_00344">
    <property type="entry name" value="GMP_synthase"/>
    <property type="match status" value="1"/>
</dbReference>
<dbReference type="InterPro" id="IPR017926">
    <property type="entry name" value="GATASE"/>
</dbReference>
<evidence type="ECO:0000256" key="5">
    <source>
        <dbReference type="ARBA" id="ARBA00022749"/>
    </source>
</evidence>
<name>A0A6C2YME5_9BACT</name>
<dbReference type="PRINTS" id="PR00096">
    <property type="entry name" value="GATASE"/>
</dbReference>
<feature type="active site" evidence="9">
    <location>
        <position position="173"/>
    </location>
</feature>
<dbReference type="EMBL" id="LR593887">
    <property type="protein sequence ID" value="VTS01906.1"/>
    <property type="molecule type" value="Genomic_DNA"/>
</dbReference>
<evidence type="ECO:0000259" key="11">
    <source>
        <dbReference type="PROSITE" id="PS51553"/>
    </source>
</evidence>
<protein>
    <recommendedName>
        <fullName evidence="9">GMP synthase [glutamine-hydrolyzing]</fullName>
        <ecNumber evidence="9">6.3.5.2</ecNumber>
    </recommendedName>
    <alternativeName>
        <fullName evidence="9">GMP synthetase</fullName>
    </alternativeName>
    <alternativeName>
        <fullName evidence="9">Glutamine amidotransferase</fullName>
    </alternativeName>
</protein>
<feature type="active site" description="Nucleophile" evidence="9">
    <location>
        <position position="86"/>
    </location>
</feature>
<evidence type="ECO:0000256" key="4">
    <source>
        <dbReference type="ARBA" id="ARBA00022741"/>
    </source>
</evidence>
<dbReference type="PROSITE" id="PS51273">
    <property type="entry name" value="GATASE_TYPE_1"/>
    <property type="match status" value="1"/>
</dbReference>
<dbReference type="FunFam" id="3.40.50.620:FF:000001">
    <property type="entry name" value="GMP synthase [glutamine-hydrolyzing]"/>
    <property type="match status" value="1"/>
</dbReference>
<dbReference type="Gene3D" id="3.40.50.620">
    <property type="entry name" value="HUPs"/>
    <property type="match status" value="1"/>
</dbReference>
<evidence type="ECO:0000256" key="8">
    <source>
        <dbReference type="ARBA" id="ARBA00022962"/>
    </source>
</evidence>
<dbReference type="AlphaFoldDB" id="A0A6C2YME5"/>
<keyword evidence="7 9" id="KW-0067">ATP-binding</keyword>
<dbReference type="PANTHER" id="PTHR11922">
    <property type="entry name" value="GMP SYNTHASE-RELATED"/>
    <property type="match status" value="1"/>
</dbReference>
<dbReference type="InParanoid" id="A0A6C2YME5"/>
<dbReference type="FunFam" id="3.30.300.10:FF:000002">
    <property type="entry name" value="GMP synthase [glutamine-hydrolyzing]"/>
    <property type="match status" value="1"/>
</dbReference>
<evidence type="ECO:0000256" key="10">
    <source>
        <dbReference type="PROSITE-ProRule" id="PRU00886"/>
    </source>
</evidence>
<dbReference type="GO" id="GO:0005829">
    <property type="term" value="C:cytosol"/>
    <property type="evidence" value="ECO:0007669"/>
    <property type="project" value="TreeGrafter"/>
</dbReference>
<dbReference type="Gene3D" id="3.40.50.880">
    <property type="match status" value="1"/>
</dbReference>